<dbReference type="InterPro" id="IPR013342">
    <property type="entry name" value="Mandelate_racemase_C"/>
</dbReference>
<proteinExistence type="inferred from homology"/>
<feature type="domain" description="Mandelate racemase/muconate lactonizing enzyme C-terminal" evidence="8">
    <location>
        <begin position="174"/>
        <end position="265"/>
    </location>
</feature>
<dbReference type="HOGENOM" id="CLU_030273_4_3_10"/>
<dbReference type="InterPro" id="IPR034603">
    <property type="entry name" value="Dipeptide_epimerase"/>
</dbReference>
<dbReference type="GO" id="GO:0000287">
    <property type="term" value="F:magnesium ion binding"/>
    <property type="evidence" value="ECO:0007669"/>
    <property type="project" value="UniProtKB-ARBA"/>
</dbReference>
<feature type="active site" description="Proton acceptor; specific for (S)-substrate epimerization" evidence="5">
    <location>
        <position position="291"/>
    </location>
</feature>
<dbReference type="Proteomes" id="UP000006044">
    <property type="component" value="Unassembled WGS sequence"/>
</dbReference>
<evidence type="ECO:0000256" key="4">
    <source>
        <dbReference type="ARBA" id="ARBA00023235"/>
    </source>
</evidence>
<dbReference type="OrthoDB" id="9775391at2"/>
<dbReference type="GeneID" id="77848793"/>
<dbReference type="InterPro" id="IPR034593">
    <property type="entry name" value="DgoD-like"/>
</dbReference>
<evidence type="ECO:0000256" key="5">
    <source>
        <dbReference type="PIRSR" id="PIRSR634603-1"/>
    </source>
</evidence>
<keyword evidence="3 6" id="KW-0460">Magnesium</keyword>
<feature type="binding site" evidence="6">
    <location>
        <position position="217"/>
    </location>
    <ligand>
        <name>Mg(2+)</name>
        <dbReference type="ChEBI" id="CHEBI:18420"/>
    </ligand>
</feature>
<keyword evidence="4 7" id="KW-0413">Isomerase</keyword>
<dbReference type="EC" id="5.1.1.-" evidence="7"/>
<evidence type="ECO:0000313" key="10">
    <source>
        <dbReference type="Proteomes" id="UP000006044"/>
    </source>
</evidence>
<dbReference type="InterPro" id="IPR013341">
    <property type="entry name" value="Mandelate_racemase_N_dom"/>
</dbReference>
<dbReference type="CDD" id="cd03319">
    <property type="entry name" value="L-Ala-DL-Glu_epimerase"/>
    <property type="match status" value="1"/>
</dbReference>
<dbReference type="InterPro" id="IPR036849">
    <property type="entry name" value="Enolase-like_C_sf"/>
</dbReference>
<dbReference type="SMART" id="SM00922">
    <property type="entry name" value="MR_MLE"/>
    <property type="match status" value="1"/>
</dbReference>
<comment type="cofactor">
    <cofactor evidence="6 7">
        <name>Mg(2+)</name>
        <dbReference type="ChEBI" id="CHEBI:18420"/>
    </cofactor>
    <text evidence="6 7">Binds 1 Mg(2+) ion per subunit.</text>
</comment>
<evidence type="ECO:0000256" key="3">
    <source>
        <dbReference type="ARBA" id="ARBA00022842"/>
    </source>
</evidence>
<dbReference type="Pfam" id="PF02746">
    <property type="entry name" value="MR_MLE_N"/>
    <property type="match status" value="1"/>
</dbReference>
<dbReference type="RefSeq" id="WP_008861992.1">
    <property type="nucleotide sequence ID" value="NZ_JH815204.1"/>
</dbReference>
<organism evidence="9 10">
    <name type="scientific">Barnesiella intestinihominis YIT 11860</name>
    <dbReference type="NCBI Taxonomy" id="742726"/>
    <lineage>
        <taxon>Bacteria</taxon>
        <taxon>Pseudomonadati</taxon>
        <taxon>Bacteroidota</taxon>
        <taxon>Bacteroidia</taxon>
        <taxon>Bacteroidales</taxon>
        <taxon>Barnesiellaceae</taxon>
        <taxon>Barnesiella</taxon>
    </lineage>
</organism>
<keyword evidence="10" id="KW-1185">Reference proteome</keyword>
<dbReference type="Gene3D" id="3.20.20.120">
    <property type="entry name" value="Enolase-like C-terminal domain"/>
    <property type="match status" value="1"/>
</dbReference>
<name>K0X144_9BACT</name>
<comment type="similarity">
    <text evidence="1 7">Belongs to the mandelate racemase/muconate lactonizing enzyme family.</text>
</comment>
<evidence type="ECO:0000256" key="7">
    <source>
        <dbReference type="RuleBase" id="RU366006"/>
    </source>
</evidence>
<dbReference type="EMBL" id="ADLE01000009">
    <property type="protein sequence ID" value="EJZ64271.1"/>
    <property type="molecule type" value="Genomic_DNA"/>
</dbReference>
<dbReference type="SUPFAM" id="SSF51604">
    <property type="entry name" value="Enolase C-terminal domain-like"/>
    <property type="match status" value="1"/>
</dbReference>
<dbReference type="AlphaFoldDB" id="K0X144"/>
<keyword evidence="2 6" id="KW-0479">Metal-binding</keyword>
<reference evidence="9 10" key="1">
    <citation type="submission" date="2012-08" db="EMBL/GenBank/DDBJ databases">
        <title>The Genome Sequence of Barnesiella intestinihominis YIT 11860.</title>
        <authorList>
            <consortium name="The Broad Institute Genome Sequencing Platform"/>
            <person name="Earl A."/>
            <person name="Ward D."/>
            <person name="Feldgarden M."/>
            <person name="Gevers D."/>
            <person name="Morotomi M."/>
            <person name="Walker B."/>
            <person name="Young S.K."/>
            <person name="Zeng Q."/>
            <person name="Gargeya S."/>
            <person name="Fitzgerald M."/>
            <person name="Haas B."/>
            <person name="Abouelleil A."/>
            <person name="Alvarado L."/>
            <person name="Arachchi H.M."/>
            <person name="Berlin A.M."/>
            <person name="Chapman S.B."/>
            <person name="Goldberg J."/>
            <person name="Griggs A."/>
            <person name="Gujja S."/>
            <person name="Hansen M."/>
            <person name="Howarth C."/>
            <person name="Imamovic A."/>
            <person name="Larimer J."/>
            <person name="McCowen C."/>
            <person name="Montmayeur A."/>
            <person name="Murphy C."/>
            <person name="Neiman D."/>
            <person name="Pearson M."/>
            <person name="Priest M."/>
            <person name="Roberts A."/>
            <person name="Saif S."/>
            <person name="Shea T."/>
            <person name="Sisk P."/>
            <person name="Sykes S."/>
            <person name="Wortman J."/>
            <person name="Nusbaum C."/>
            <person name="Birren B."/>
        </authorList>
    </citation>
    <scope>NUCLEOTIDE SEQUENCE [LARGE SCALE GENOMIC DNA]</scope>
    <source>
        <strain evidence="9 10">YIT 11860</strain>
    </source>
</reference>
<accession>K0X144</accession>
<dbReference type="PANTHER" id="PTHR48080">
    <property type="entry name" value="D-GALACTONATE DEHYDRATASE-RELATED"/>
    <property type="match status" value="1"/>
</dbReference>
<dbReference type="GO" id="GO:0016855">
    <property type="term" value="F:racemase and epimerase activity, acting on amino acids and derivatives"/>
    <property type="evidence" value="ECO:0007669"/>
    <property type="project" value="UniProtKB-UniRule"/>
</dbReference>
<evidence type="ECO:0000256" key="2">
    <source>
        <dbReference type="ARBA" id="ARBA00022723"/>
    </source>
</evidence>
<evidence type="ECO:0000259" key="8">
    <source>
        <dbReference type="SMART" id="SM00922"/>
    </source>
</evidence>
<dbReference type="InterPro" id="IPR029065">
    <property type="entry name" value="Enolase_C-like"/>
</dbReference>
<feature type="binding site" evidence="6">
    <location>
        <position position="269"/>
    </location>
    <ligand>
        <name>Mg(2+)</name>
        <dbReference type="ChEBI" id="CHEBI:18420"/>
    </ligand>
</feature>
<dbReference type="PANTHER" id="PTHR48080:SF3">
    <property type="entry name" value="ENOLASE SUPERFAMILY MEMBER DDB_G0284701"/>
    <property type="match status" value="1"/>
</dbReference>
<evidence type="ECO:0000256" key="6">
    <source>
        <dbReference type="PIRSR" id="PIRSR634603-3"/>
    </source>
</evidence>
<dbReference type="SFLD" id="SFLDG00180">
    <property type="entry name" value="muconate_cycloisomerase"/>
    <property type="match status" value="1"/>
</dbReference>
<dbReference type="Pfam" id="PF13378">
    <property type="entry name" value="MR_MLE_C"/>
    <property type="match status" value="1"/>
</dbReference>
<dbReference type="SUPFAM" id="SSF54826">
    <property type="entry name" value="Enolase N-terminal domain-like"/>
    <property type="match status" value="1"/>
</dbReference>
<protein>
    <recommendedName>
        <fullName evidence="7">Dipeptide epimerase</fullName>
        <ecNumber evidence="7">5.1.1.-</ecNumber>
    </recommendedName>
</protein>
<comment type="caution">
    <text evidence="9">The sequence shown here is derived from an EMBL/GenBank/DDBJ whole genome shotgun (WGS) entry which is preliminary data.</text>
</comment>
<gene>
    <name evidence="9" type="ORF">HMPREF9448_01531</name>
</gene>
<evidence type="ECO:0000256" key="1">
    <source>
        <dbReference type="ARBA" id="ARBA00008031"/>
    </source>
</evidence>
<dbReference type="PATRIC" id="fig|742726.3.peg.1609"/>
<feature type="binding site" evidence="6">
    <location>
        <position position="244"/>
    </location>
    <ligand>
        <name>Mg(2+)</name>
        <dbReference type="ChEBI" id="CHEBI:18420"/>
    </ligand>
</feature>
<dbReference type="InterPro" id="IPR029017">
    <property type="entry name" value="Enolase-like_N"/>
</dbReference>
<evidence type="ECO:0000313" key="9">
    <source>
        <dbReference type="EMBL" id="EJZ64271.1"/>
    </source>
</evidence>
<feature type="active site" description="Proton acceptor; specific for (R)-substrate epimerization" evidence="5">
    <location>
        <position position="193"/>
    </location>
</feature>
<sequence>MDRRDFLRKSAIGTLGLTLSPAFFNSCGTSVSKGTSSDRLQLSFKPYDLKLKHAFNLAKSSRTHTPDVQVQLRFGEWTGYGEASMPPYLGETQESVCRFLGQLDLKQFTDPFRMEEILDYVDSVAPDNRSAKASVDIALHDLVGKIMGQPWYKIWGLSPEKCPDTSFTIGIDTAEVVRQKLREASPYNVLKIKMGLDNDKELVKIIRSETDRPICVDVNQGWDNKEYALEMIQWLSEQNCLFVEQPMPKEKINEQAWLHERAPLPIIADEFLQRMPDVRRAYGLYDGINIKLMKSTGMREAYRMAILARALDMKVMIGCMTETSCAISAAAQLSPLAHWADLDGNLLISNDLFDGVKIVEGKITLLDRPGIGVVPL</sequence>
<dbReference type="SFLD" id="SFLDS00001">
    <property type="entry name" value="Enolase"/>
    <property type="match status" value="1"/>
</dbReference>
<dbReference type="Gene3D" id="3.30.390.10">
    <property type="entry name" value="Enolase-like, N-terminal domain"/>
    <property type="match status" value="1"/>
</dbReference>
<dbReference type="STRING" id="742726.HMPREF9448_01531"/>
<dbReference type="eggNOG" id="COG4948">
    <property type="taxonomic scope" value="Bacteria"/>
</dbReference>